<accession>A0A6A5G1I7</accession>
<proteinExistence type="predicted"/>
<feature type="region of interest" description="Disordered" evidence="1">
    <location>
        <begin position="132"/>
        <end position="169"/>
    </location>
</feature>
<reference evidence="2 3" key="1">
    <citation type="submission" date="2019-12" db="EMBL/GenBank/DDBJ databases">
        <title>Chromosome-level assembly of the Caenorhabditis remanei genome.</title>
        <authorList>
            <person name="Teterina A.A."/>
            <person name="Willis J.H."/>
            <person name="Phillips P.C."/>
        </authorList>
    </citation>
    <scope>NUCLEOTIDE SEQUENCE [LARGE SCALE GENOMIC DNA]</scope>
    <source>
        <strain evidence="2 3">PX506</strain>
        <tissue evidence="2">Whole organism</tissue>
    </source>
</reference>
<evidence type="ECO:0000313" key="2">
    <source>
        <dbReference type="EMBL" id="KAF1748798.1"/>
    </source>
</evidence>
<dbReference type="CTD" id="78777894"/>
<protein>
    <submittedName>
        <fullName evidence="2">Uncharacterized protein</fullName>
    </submittedName>
</protein>
<dbReference type="GeneID" id="78777894"/>
<organism evidence="2 3">
    <name type="scientific">Caenorhabditis remanei</name>
    <name type="common">Caenorhabditis vulgaris</name>
    <dbReference type="NCBI Taxonomy" id="31234"/>
    <lineage>
        <taxon>Eukaryota</taxon>
        <taxon>Metazoa</taxon>
        <taxon>Ecdysozoa</taxon>
        <taxon>Nematoda</taxon>
        <taxon>Chromadorea</taxon>
        <taxon>Rhabditida</taxon>
        <taxon>Rhabditina</taxon>
        <taxon>Rhabditomorpha</taxon>
        <taxon>Rhabditoidea</taxon>
        <taxon>Rhabditidae</taxon>
        <taxon>Peloderinae</taxon>
        <taxon>Caenorhabditis</taxon>
    </lineage>
</organism>
<dbReference type="EMBL" id="WUAV01000006">
    <property type="protein sequence ID" value="KAF1748798.1"/>
    <property type="molecule type" value="Genomic_DNA"/>
</dbReference>
<feature type="compositionally biased region" description="Basic and acidic residues" evidence="1">
    <location>
        <begin position="44"/>
        <end position="54"/>
    </location>
</feature>
<feature type="region of interest" description="Disordered" evidence="1">
    <location>
        <begin position="31"/>
        <end position="96"/>
    </location>
</feature>
<dbReference type="AlphaFoldDB" id="A0A6A5G1I7"/>
<dbReference type="KEGG" id="crq:GCK72_025265"/>
<comment type="caution">
    <text evidence="2">The sequence shown here is derived from an EMBL/GenBank/DDBJ whole genome shotgun (WGS) entry which is preliminary data.</text>
</comment>
<gene>
    <name evidence="2" type="ORF">GCK72_025265</name>
</gene>
<name>A0A6A5G1I7_CAERE</name>
<dbReference type="Proteomes" id="UP000483820">
    <property type="component" value="Chromosome X"/>
</dbReference>
<evidence type="ECO:0000313" key="3">
    <source>
        <dbReference type="Proteomes" id="UP000483820"/>
    </source>
</evidence>
<dbReference type="RefSeq" id="XP_053579829.1">
    <property type="nucleotide sequence ID" value="XM_053736263.1"/>
</dbReference>
<evidence type="ECO:0000256" key="1">
    <source>
        <dbReference type="SAM" id="MobiDB-lite"/>
    </source>
</evidence>
<sequence length="169" mass="18448">MEAIEEPDAPIASQYVDDSPYYHVSRFREFDERPTVAEADSTTPEEKEYERPGEVHVGPVGANVAPDARQPNVPVPRGEQPAPPPNLAQPNPAQPNAAQPYAVVIGQLVQPVENAALIAFFNRVANQERVNVQEPIDVSDDQSSGHGTPTEDDWRALGFSDVSSDYEDS</sequence>